<dbReference type="Pfam" id="PF02615">
    <property type="entry name" value="Ldh_2"/>
    <property type="match status" value="1"/>
</dbReference>
<evidence type="ECO:0000313" key="2">
    <source>
        <dbReference type="Proteomes" id="UP001595848"/>
    </source>
</evidence>
<organism evidence="1 2">
    <name type="scientific">Candidimonas humi</name>
    <dbReference type="NCBI Taxonomy" id="683355"/>
    <lineage>
        <taxon>Bacteria</taxon>
        <taxon>Pseudomonadati</taxon>
        <taxon>Pseudomonadota</taxon>
        <taxon>Betaproteobacteria</taxon>
        <taxon>Burkholderiales</taxon>
        <taxon>Alcaligenaceae</taxon>
        <taxon>Candidimonas</taxon>
    </lineage>
</organism>
<dbReference type="Proteomes" id="UP001595848">
    <property type="component" value="Unassembled WGS sequence"/>
</dbReference>
<sequence length="359" mass="38520">MQNSTAQQPGYRRVDPQKLSTFVSEVYCSTGVCRADAAVAADALVQADLWGHQSHGVMRLRWYYDRLKSGAMKTVTDVRTVVDAKAAAVLDGGDGVGPVVAKRATEEAIARAREYGVGAVSVRYSNHFGTCMYFSRMATEQGCIMLLMTNGGPGMAPWGGRRKLVGTNPWSVGAPAGRHAPMIMDVANTGVARGKIFLARQRHESIPEGWAIDADGYPTTDPRKALEGFVLPMAGHKGYAIGAMVDVLSGVLSGSGILDEVHSPYDPVNRSGAGHFFLALDIAAFQPLAQFKARMEEYIAKLKAAPVAAGHDEVYYPGEIEARNDLRQRADGLYLPEDTLADLQKTAEATGVDLSPVFG</sequence>
<reference evidence="2" key="1">
    <citation type="journal article" date="2019" name="Int. J. Syst. Evol. Microbiol.">
        <title>The Global Catalogue of Microorganisms (GCM) 10K type strain sequencing project: providing services to taxonomists for standard genome sequencing and annotation.</title>
        <authorList>
            <consortium name="The Broad Institute Genomics Platform"/>
            <consortium name="The Broad Institute Genome Sequencing Center for Infectious Disease"/>
            <person name="Wu L."/>
            <person name="Ma J."/>
        </authorList>
    </citation>
    <scope>NUCLEOTIDE SEQUENCE [LARGE SCALE GENOMIC DNA]</scope>
    <source>
        <strain evidence="2">LMG 24813</strain>
    </source>
</reference>
<proteinExistence type="predicted"/>
<name>A0ABV8P405_9BURK</name>
<protein>
    <submittedName>
        <fullName evidence="1">Ldh family oxidoreductase</fullName>
    </submittedName>
</protein>
<keyword evidence="2" id="KW-1185">Reference proteome</keyword>
<evidence type="ECO:0000313" key="1">
    <source>
        <dbReference type="EMBL" id="MFC4202928.1"/>
    </source>
</evidence>
<comment type="caution">
    <text evidence="1">The sequence shown here is derived from an EMBL/GenBank/DDBJ whole genome shotgun (WGS) entry which is preliminary data.</text>
</comment>
<accession>A0ABV8P405</accession>
<gene>
    <name evidence="1" type="ORF">ACFOY1_18410</name>
</gene>
<dbReference type="PANTHER" id="PTHR11091:SF0">
    <property type="entry name" value="MALATE DEHYDROGENASE"/>
    <property type="match status" value="1"/>
</dbReference>
<dbReference type="RefSeq" id="WP_217965338.1">
    <property type="nucleotide sequence ID" value="NZ_JAHTBN010000006.1"/>
</dbReference>
<dbReference type="PANTHER" id="PTHR11091">
    <property type="entry name" value="OXIDOREDUCTASE-RELATED"/>
    <property type="match status" value="1"/>
</dbReference>
<dbReference type="InterPro" id="IPR003767">
    <property type="entry name" value="Malate/L-lactate_DH-like"/>
</dbReference>
<dbReference type="EMBL" id="JBHSBV010000007">
    <property type="protein sequence ID" value="MFC4202928.1"/>
    <property type="molecule type" value="Genomic_DNA"/>
</dbReference>